<comment type="caution">
    <text evidence="1">The sequence shown here is derived from an EMBL/GenBank/DDBJ whole genome shotgun (WGS) entry which is preliminary data.</text>
</comment>
<organism evidence="1">
    <name type="scientific">Caldiarchaeum subterraneum</name>
    <dbReference type="NCBI Taxonomy" id="311458"/>
    <lineage>
        <taxon>Archaea</taxon>
        <taxon>Nitrososphaerota</taxon>
        <taxon>Candidatus Caldarchaeales</taxon>
        <taxon>Candidatus Caldarchaeaceae</taxon>
        <taxon>Candidatus Caldarchaeum</taxon>
    </lineage>
</organism>
<dbReference type="AlphaFoldDB" id="A0A7J3VTE0"/>
<accession>A0A7J3VTE0</accession>
<name>A0A7J3VTE0_CALS0</name>
<sequence>MAGAGYKQLIGYVSNIAAKAVKEGVAYTLTVSTASGEEYLVKVRQPPGWLFVGSSIQGNAVKTEDSFQLQDMSASRELQPARALEVDSLEVSFVKMGDERQAIITCVAANKYISAPALSNNVVKKAEKLLNSRGVVHVAELPTGKKIVAVQTVGEYRRDTALKRLLGMVGEDER</sequence>
<reference evidence="1" key="1">
    <citation type="journal article" date="2020" name="mSystems">
        <title>Genome- and Community-Level Interaction Insights into Carbon Utilization and Element Cycling Functions of Hydrothermarchaeota in Hydrothermal Sediment.</title>
        <authorList>
            <person name="Zhou Z."/>
            <person name="Liu Y."/>
            <person name="Xu W."/>
            <person name="Pan J."/>
            <person name="Luo Z.H."/>
            <person name="Li M."/>
        </authorList>
    </citation>
    <scope>NUCLEOTIDE SEQUENCE [LARGE SCALE GENOMIC DNA]</scope>
    <source>
        <strain evidence="1">SpSt-1074</strain>
    </source>
</reference>
<proteinExistence type="predicted"/>
<protein>
    <submittedName>
        <fullName evidence="1">Uncharacterized protein</fullName>
    </submittedName>
</protein>
<gene>
    <name evidence="1" type="ORF">ENM31_03660</name>
</gene>
<dbReference type="EMBL" id="DRXH01000124">
    <property type="protein sequence ID" value="HHM44377.1"/>
    <property type="molecule type" value="Genomic_DNA"/>
</dbReference>
<evidence type="ECO:0000313" key="1">
    <source>
        <dbReference type="EMBL" id="HHM44377.1"/>
    </source>
</evidence>